<dbReference type="Proteomes" id="UP000029267">
    <property type="component" value="Unassembled WGS sequence"/>
</dbReference>
<sequence length="29" mass="3809">MEEIKQEQLIRQQVEEEMTDRKCYVYRWF</sequence>
<organism evidence="1 2">
    <name type="scientific">Geobacillus icigianus</name>
    <dbReference type="NCBI Taxonomy" id="1430331"/>
    <lineage>
        <taxon>Bacteria</taxon>
        <taxon>Bacillati</taxon>
        <taxon>Bacillota</taxon>
        <taxon>Bacilli</taxon>
        <taxon>Bacillales</taxon>
        <taxon>Anoxybacillaceae</taxon>
        <taxon>Geobacillus</taxon>
    </lineage>
</organism>
<evidence type="ECO:0000313" key="2">
    <source>
        <dbReference type="Proteomes" id="UP000029267"/>
    </source>
</evidence>
<gene>
    <name evidence="1" type="ORF">EP10_002438</name>
</gene>
<dbReference type="EMBL" id="JPYA02000003">
    <property type="protein sequence ID" value="MEB3751583.1"/>
    <property type="molecule type" value="Genomic_DNA"/>
</dbReference>
<keyword evidence="2" id="KW-1185">Reference proteome</keyword>
<name>A0ABU6BHW1_9BACL</name>
<evidence type="ECO:0000313" key="1">
    <source>
        <dbReference type="EMBL" id="MEB3751583.1"/>
    </source>
</evidence>
<protein>
    <submittedName>
        <fullName evidence="1">Uncharacterized protein</fullName>
    </submittedName>
</protein>
<reference evidence="1 2" key="1">
    <citation type="journal article" date="2014" name="Genome Announc.">
        <title>Draft Genome Sequence of Geobacillus icigianus Strain G1w1T Isolated from Hot Springs in the Valley of Geysers, Kamchatka (Russian Federation).</title>
        <authorList>
            <person name="Bryanskaya A.V."/>
            <person name="Rozanov A.S."/>
            <person name="Logacheva M.D."/>
            <person name="Kotenko A.V."/>
            <person name="Peltek S.E."/>
        </authorList>
    </citation>
    <scope>NUCLEOTIDE SEQUENCE [LARGE SCALE GENOMIC DNA]</scope>
    <source>
        <strain evidence="1 2">G1w1</strain>
    </source>
</reference>
<accession>A0ABU6BHW1</accession>
<comment type="caution">
    <text evidence="1">The sequence shown here is derived from an EMBL/GenBank/DDBJ whole genome shotgun (WGS) entry which is preliminary data.</text>
</comment>
<proteinExistence type="predicted"/>